<reference evidence="1" key="1">
    <citation type="submission" date="2020-11" db="EMBL/GenBank/DDBJ databases">
        <authorList>
            <consortium name="DOE Joint Genome Institute"/>
            <person name="Ahrendt S."/>
            <person name="Riley R."/>
            <person name="Andreopoulos W."/>
            <person name="LaButti K."/>
            <person name="Pangilinan J."/>
            <person name="Ruiz-duenas F.J."/>
            <person name="Barrasa J.M."/>
            <person name="Sanchez-Garcia M."/>
            <person name="Camarero S."/>
            <person name="Miyauchi S."/>
            <person name="Serrano A."/>
            <person name="Linde D."/>
            <person name="Babiker R."/>
            <person name="Drula E."/>
            <person name="Ayuso-Fernandez I."/>
            <person name="Pacheco R."/>
            <person name="Padilla G."/>
            <person name="Ferreira P."/>
            <person name="Barriuso J."/>
            <person name="Kellner H."/>
            <person name="Castanera R."/>
            <person name="Alfaro M."/>
            <person name="Ramirez L."/>
            <person name="Pisabarro A.G."/>
            <person name="Kuo A."/>
            <person name="Tritt A."/>
            <person name="Lipzen A."/>
            <person name="He G."/>
            <person name="Yan M."/>
            <person name="Ng V."/>
            <person name="Cullen D."/>
            <person name="Martin F."/>
            <person name="Rosso M.-N."/>
            <person name="Henrissat B."/>
            <person name="Hibbett D."/>
            <person name="Martinez A.T."/>
            <person name="Grigoriev I.V."/>
        </authorList>
    </citation>
    <scope>NUCLEOTIDE SEQUENCE</scope>
    <source>
        <strain evidence="1">AH 44721</strain>
    </source>
</reference>
<dbReference type="AlphaFoldDB" id="A0A9P5TG36"/>
<dbReference type="Proteomes" id="UP000724874">
    <property type="component" value="Unassembled WGS sequence"/>
</dbReference>
<feature type="non-terminal residue" evidence="1">
    <location>
        <position position="1"/>
    </location>
</feature>
<sequence length="148" mass="16513">LWCLPHQNVPPLAVMEDDRKAYASRFTSEDQVQTSVHNSLNNNFGHIAAAADCLASLKATFSPNSKISVNLGRIPEPLLLYAFRVVASFGLPHWALDVLSQDPDSMYNLLHEYIALNTFEQVAAGHGYLHMGINLAVVHDFALMRKFY</sequence>
<comment type="caution">
    <text evidence="1">The sequence shown here is derived from an EMBL/GenBank/DDBJ whole genome shotgun (WGS) entry which is preliminary data.</text>
</comment>
<protein>
    <submittedName>
        <fullName evidence="1">Uncharacterized protein</fullName>
    </submittedName>
</protein>
<organism evidence="1 2">
    <name type="scientific">Gymnopilus junonius</name>
    <name type="common">Spectacular rustgill mushroom</name>
    <name type="synonym">Gymnopilus spectabilis subsp. junonius</name>
    <dbReference type="NCBI Taxonomy" id="109634"/>
    <lineage>
        <taxon>Eukaryota</taxon>
        <taxon>Fungi</taxon>
        <taxon>Dikarya</taxon>
        <taxon>Basidiomycota</taxon>
        <taxon>Agaricomycotina</taxon>
        <taxon>Agaricomycetes</taxon>
        <taxon>Agaricomycetidae</taxon>
        <taxon>Agaricales</taxon>
        <taxon>Agaricineae</taxon>
        <taxon>Hymenogastraceae</taxon>
        <taxon>Gymnopilus</taxon>
    </lineage>
</organism>
<keyword evidence="2" id="KW-1185">Reference proteome</keyword>
<dbReference type="EMBL" id="JADNYJ010000353">
    <property type="protein sequence ID" value="KAF8870515.1"/>
    <property type="molecule type" value="Genomic_DNA"/>
</dbReference>
<evidence type="ECO:0000313" key="2">
    <source>
        <dbReference type="Proteomes" id="UP000724874"/>
    </source>
</evidence>
<dbReference type="OrthoDB" id="3056461at2759"/>
<proteinExistence type="predicted"/>
<accession>A0A9P5TG36</accession>
<gene>
    <name evidence="1" type="ORF">CPB84DRAFT_1693091</name>
</gene>
<name>A0A9P5TG36_GYMJU</name>
<evidence type="ECO:0000313" key="1">
    <source>
        <dbReference type="EMBL" id="KAF8870515.1"/>
    </source>
</evidence>